<evidence type="ECO:0000313" key="3">
    <source>
        <dbReference type="Proteomes" id="UP000501891"/>
    </source>
</evidence>
<gene>
    <name evidence="2" type="ORF">HHL28_13955</name>
</gene>
<name>A0A858R998_9PROT</name>
<keyword evidence="3" id="KW-1185">Reference proteome</keyword>
<evidence type="ECO:0000256" key="1">
    <source>
        <dbReference type="SAM" id="SignalP"/>
    </source>
</evidence>
<organism evidence="2 3">
    <name type="scientific">Aerophototrophica crusticola</name>
    <dbReference type="NCBI Taxonomy" id="1709002"/>
    <lineage>
        <taxon>Bacteria</taxon>
        <taxon>Pseudomonadati</taxon>
        <taxon>Pseudomonadota</taxon>
        <taxon>Alphaproteobacteria</taxon>
        <taxon>Rhodospirillales</taxon>
        <taxon>Rhodospirillaceae</taxon>
        <taxon>Aerophototrophica</taxon>
    </lineage>
</organism>
<dbReference type="AlphaFoldDB" id="A0A858R998"/>
<keyword evidence="1" id="KW-0732">Signal</keyword>
<protein>
    <recommendedName>
        <fullName evidence="4">Type IV pilus biogenesis protein PilP</fullName>
    </recommendedName>
</protein>
<accession>A0A858R998</accession>
<dbReference type="EMBL" id="CP051775">
    <property type="protein sequence ID" value="QJE74050.1"/>
    <property type="molecule type" value="Genomic_DNA"/>
</dbReference>
<feature type="chain" id="PRO_5032441913" description="Type IV pilus biogenesis protein PilP" evidence="1">
    <location>
        <begin position="23"/>
        <end position="162"/>
    </location>
</feature>
<proteinExistence type="predicted"/>
<evidence type="ECO:0000313" key="2">
    <source>
        <dbReference type="EMBL" id="QJE74050.1"/>
    </source>
</evidence>
<reference evidence="2" key="1">
    <citation type="submission" date="2020-04" db="EMBL/GenBank/DDBJ databases">
        <title>A desert anoxygenic phototrophic bacterium fixes CO2 using RubisCO under aerobic conditions.</title>
        <authorList>
            <person name="Tang K."/>
        </authorList>
    </citation>
    <scope>NUCLEOTIDE SEQUENCE [LARGE SCALE GENOMIC DNA]</scope>
    <source>
        <strain evidence="2">MIMtkB3</strain>
    </source>
</reference>
<dbReference type="KEGG" id="acru:HHL28_13955"/>
<feature type="signal peptide" evidence="1">
    <location>
        <begin position="1"/>
        <end position="22"/>
    </location>
</feature>
<sequence length="162" mass="17073">MARAALPALALAFLLASPAARAGTEEVLRCLDLADPAARLACYDRAVPALRTAPASPAAAPIQPTGPTLSPEQQFGLPAAELRKQQPGGSVEAITAKVVSLREQAPGRYVASLDNGQVWMIKETGRIRLSAGETVEVRRGTVSGFVIVPEKVPTLLRAERLK</sequence>
<dbReference type="Proteomes" id="UP000501891">
    <property type="component" value="Chromosome"/>
</dbReference>
<evidence type="ECO:0008006" key="4">
    <source>
        <dbReference type="Google" id="ProtNLM"/>
    </source>
</evidence>